<dbReference type="Proteomes" id="UP000243498">
    <property type="component" value="Unassembled WGS sequence"/>
</dbReference>
<feature type="compositionally biased region" description="Basic and acidic residues" evidence="1">
    <location>
        <begin position="44"/>
        <end position="56"/>
    </location>
</feature>
<evidence type="ECO:0000313" key="3">
    <source>
        <dbReference type="Proteomes" id="UP000243498"/>
    </source>
</evidence>
<evidence type="ECO:0000256" key="1">
    <source>
        <dbReference type="SAM" id="MobiDB-lite"/>
    </source>
</evidence>
<keyword evidence="3" id="KW-1185">Reference proteome</keyword>
<feature type="region of interest" description="Disordered" evidence="1">
    <location>
        <begin position="44"/>
        <end position="77"/>
    </location>
</feature>
<proteinExistence type="predicted"/>
<gene>
    <name evidence="2" type="ORF">NOR_02924</name>
</gene>
<accession>A0A167G560</accession>
<feature type="compositionally biased region" description="Low complexity" evidence="1">
    <location>
        <begin position="60"/>
        <end position="77"/>
    </location>
</feature>
<organism evidence="2 3">
    <name type="scientific">Metarhizium rileyi (strain RCEF 4871)</name>
    <name type="common">Nomuraea rileyi</name>
    <dbReference type="NCBI Taxonomy" id="1649241"/>
    <lineage>
        <taxon>Eukaryota</taxon>
        <taxon>Fungi</taxon>
        <taxon>Dikarya</taxon>
        <taxon>Ascomycota</taxon>
        <taxon>Pezizomycotina</taxon>
        <taxon>Sordariomycetes</taxon>
        <taxon>Hypocreomycetidae</taxon>
        <taxon>Hypocreales</taxon>
        <taxon>Clavicipitaceae</taxon>
        <taxon>Metarhizium</taxon>
    </lineage>
</organism>
<name>A0A167G560_METRR</name>
<evidence type="ECO:0000313" key="2">
    <source>
        <dbReference type="EMBL" id="OAA46171.1"/>
    </source>
</evidence>
<sequence length="77" mass="8164">MSSASAPVYTSRDAARAAYSGACITAWPADEPYVLPPPVEELEREMRMGYRNHPGDDGASSKSSTESLTSSTTPPLS</sequence>
<dbReference type="EMBL" id="AZHC01000007">
    <property type="protein sequence ID" value="OAA46171.1"/>
    <property type="molecule type" value="Genomic_DNA"/>
</dbReference>
<reference evidence="2 3" key="1">
    <citation type="journal article" date="2016" name="Genome Biol. Evol.">
        <title>Divergent and convergent evolution of fungal pathogenicity.</title>
        <authorList>
            <person name="Shang Y."/>
            <person name="Xiao G."/>
            <person name="Zheng P."/>
            <person name="Cen K."/>
            <person name="Zhan S."/>
            <person name="Wang C."/>
        </authorList>
    </citation>
    <scope>NUCLEOTIDE SEQUENCE [LARGE SCALE GENOMIC DNA]</scope>
    <source>
        <strain evidence="2 3">RCEF 4871</strain>
    </source>
</reference>
<comment type="caution">
    <text evidence="2">The sequence shown here is derived from an EMBL/GenBank/DDBJ whole genome shotgun (WGS) entry which is preliminary data.</text>
</comment>
<protein>
    <submittedName>
        <fullName evidence="2">Uncharacterized protein</fullName>
    </submittedName>
</protein>
<dbReference type="AlphaFoldDB" id="A0A167G560"/>